<feature type="compositionally biased region" description="Basic residues" evidence="15">
    <location>
        <begin position="1020"/>
        <end position="1035"/>
    </location>
</feature>
<reference evidence="19" key="2">
    <citation type="submission" date="2025-08" db="UniProtKB">
        <authorList>
            <consortium name="Ensembl"/>
        </authorList>
    </citation>
    <scope>IDENTIFICATION</scope>
</reference>
<dbReference type="InterPro" id="IPR001478">
    <property type="entry name" value="PDZ"/>
</dbReference>
<feature type="compositionally biased region" description="Low complexity" evidence="15">
    <location>
        <begin position="769"/>
        <end position="784"/>
    </location>
</feature>
<comment type="catalytic activity">
    <reaction evidence="13">
        <text>L-threonyl-[protein] + ATP = O-phospho-L-threonyl-[protein] + ADP + H(+)</text>
        <dbReference type="Rhea" id="RHEA:46608"/>
        <dbReference type="Rhea" id="RHEA-COMP:11060"/>
        <dbReference type="Rhea" id="RHEA-COMP:11605"/>
        <dbReference type="ChEBI" id="CHEBI:15378"/>
        <dbReference type="ChEBI" id="CHEBI:30013"/>
        <dbReference type="ChEBI" id="CHEBI:30616"/>
        <dbReference type="ChEBI" id="CHEBI:61977"/>
        <dbReference type="ChEBI" id="CHEBI:456216"/>
        <dbReference type="EC" id="2.7.11.1"/>
    </reaction>
</comment>
<feature type="compositionally biased region" description="Low complexity" evidence="15">
    <location>
        <begin position="878"/>
        <end position="911"/>
    </location>
</feature>
<feature type="compositionally biased region" description="Basic residues" evidence="15">
    <location>
        <begin position="838"/>
        <end position="848"/>
    </location>
</feature>
<evidence type="ECO:0000256" key="12">
    <source>
        <dbReference type="ARBA" id="ARBA00022842"/>
    </source>
</evidence>
<feature type="region of interest" description="Disordered" evidence="15">
    <location>
        <begin position="1263"/>
        <end position="1294"/>
    </location>
</feature>
<dbReference type="GO" id="GO:0000287">
    <property type="term" value="F:magnesium ion binding"/>
    <property type="evidence" value="ECO:0007669"/>
    <property type="project" value="InterPro"/>
</dbReference>
<dbReference type="EC" id="2.7.11.1" evidence="4"/>
<dbReference type="Ensembl" id="ENSONIT00000033976.1">
    <property type="protein sequence ID" value="ENSONIP00000039079.1"/>
    <property type="gene ID" value="ENSONIG00000010481.2"/>
</dbReference>
<keyword evidence="8" id="KW-0808">Transferase</keyword>
<dbReference type="GeneTree" id="ENSGT00940000157166"/>
<dbReference type="SUPFAM" id="SSF56112">
    <property type="entry name" value="Protein kinase-like (PK-like)"/>
    <property type="match status" value="1"/>
</dbReference>
<dbReference type="SUPFAM" id="SSF140482">
    <property type="entry name" value="MAST3 pre-PK domain-like"/>
    <property type="match status" value="1"/>
</dbReference>
<accession>A0A669BTL2</accession>
<evidence type="ECO:0000256" key="7">
    <source>
        <dbReference type="ARBA" id="ARBA00022553"/>
    </source>
</evidence>
<dbReference type="FunFam" id="1.10.510.10:FF:000012">
    <property type="entry name" value="microtubule-associated serine/threonine-protein kinase 2 isoform X1"/>
    <property type="match status" value="1"/>
</dbReference>
<dbReference type="CDD" id="cd05609">
    <property type="entry name" value="STKc_MAST"/>
    <property type="match status" value="1"/>
</dbReference>
<feature type="domain" description="PDZ" evidence="17">
    <location>
        <begin position="920"/>
        <end position="1008"/>
    </location>
</feature>
<evidence type="ECO:0000256" key="9">
    <source>
        <dbReference type="ARBA" id="ARBA00022741"/>
    </source>
</evidence>
<dbReference type="InterPro" id="IPR037711">
    <property type="entry name" value="MAST"/>
</dbReference>
<evidence type="ECO:0000256" key="13">
    <source>
        <dbReference type="ARBA" id="ARBA00047899"/>
    </source>
</evidence>
<keyword evidence="7" id="KW-0597">Phosphoprotein</keyword>
<feature type="compositionally biased region" description="Low complexity" evidence="15">
    <location>
        <begin position="1157"/>
        <end position="1168"/>
    </location>
</feature>
<keyword evidence="10" id="KW-0418">Kinase</keyword>
<feature type="region of interest" description="Disordered" evidence="15">
    <location>
        <begin position="708"/>
        <end position="792"/>
    </location>
</feature>
<keyword evidence="20" id="KW-1185">Reference proteome</keyword>
<dbReference type="InterPro" id="IPR000961">
    <property type="entry name" value="AGC-kinase_C"/>
</dbReference>
<evidence type="ECO:0000259" key="18">
    <source>
        <dbReference type="PROSITE" id="PS51285"/>
    </source>
</evidence>
<evidence type="ECO:0000313" key="20">
    <source>
        <dbReference type="Proteomes" id="UP000005207"/>
    </source>
</evidence>
<evidence type="ECO:0000256" key="14">
    <source>
        <dbReference type="ARBA" id="ARBA00048679"/>
    </source>
</evidence>
<sequence length="1294" mass="143355">MLQYDSSLAGVQKQQTTTGGEFCQTNRTVTLTGRLNLSLSLNSVYFLSHFMPPFAPSFSLHLSPPFPFFQLVICVCLFVCVFFSRADGRRWSVASVPSSGYCTNAPSSSVSSSSSQELLHQLPFQPTQEDLHFLFKHFPSPESVADEEGAHPTPPVRVRSRSLSPGRTCGVFDNEIVMMNHVYKERFPKATAQMEGRLLDIIAECSPDTALPLADGVLGFIQHQLVELARDCLDKSQNGLVTSRYFMELQEKLEKLLHEAYERSESEEVTIITKLVKKILIIISRPARLLECLEFDPEEFYQRLEAAEGQAKVGQGIKTDIPRYIISQLGLTRDPLEEILPENPEGGCPSRAACTPPRRKPLESDFETIKLISNGAYGAVFLVRHKETRQRFAMKKIYRQNLILRNQIQQVFVERDILTFAENPFVVSMFCSFETRRHLCMVMEYVEGGDCANLLKNIGGPLPVDMARMYFAETVLALEYLHNYGIVHRDLKPDNLLITSMGHIKLTDFGLSKIGLMNMTTNLYEGHIEKDTREFIDKQVCGTPEYIAPEVILRQGYGKPVDWWAMGIILYEFLVGCVPFFGDTPEQLFGQVVNDDIIWPDGEDALPADAQDLITRLLRQNPLERLGTGGATEVKMHNFFLGLDWNGLLRQKAEFIPQLESEEDTSYFDTRSERYCHLGSDDDETNDDESSLELRQFSSVAHRFSKVYSSTEHLSTSTPSNLSLSSSDRSHSEEKEDRWEGRGVLSPGDGHKHLASGDKRADGHRGSLRPRASSSSSQSERSTSPLVMNNTQSFDIMPRVAIPADEEGKSIIEYNKYGMVSNLRRIRLRSNSTGTRPSFRRGASRRIAHQLETPEKPRSPSGKVPKSASVSGLSLIITPDDSGGPPTSPKSSLSLSSNPSSRDSSPSRDLSVNVSCLRPPVVIHSSGKRFGFALRAIRVYMGDSDVYTVHHMVWCVEEGSPAHEAGLRAGDLITHVNGESVQGLVHTEVVELLLKSGNKVTLQTTALENTSIKVGPARKASYKAKMARRSKKSKRKDGQDSRRRSILKKLSKHTPPPPMQSSRSFSSGFHQSSSDSLSGSPTQSLSPGPSTPCRSPAPDHSGDSSSSPCSSSPNSPVPQARPSSLHVLGRYTKAGRCKSTSSIPPSPLACIPPPQSLSPQCSPSSLPSHPNAEPPRSPLLKRVQSAEKLTGDKMTGGYHGDRKAYSTRRHTMEMVVMRKLALSERRDSFKKQEAVQEVNFDDLEEAALSPTLPVTQSKAFKASWINSSQSEPSGKLGSQGTTPQKTKSKDKEGR</sequence>
<evidence type="ECO:0000256" key="15">
    <source>
        <dbReference type="SAM" id="MobiDB-lite"/>
    </source>
</evidence>
<evidence type="ECO:0000256" key="5">
    <source>
        <dbReference type="ARBA" id="ARBA00022490"/>
    </source>
</evidence>
<feature type="region of interest" description="Disordered" evidence="15">
    <location>
        <begin position="1136"/>
        <end position="1206"/>
    </location>
</feature>
<dbReference type="FunFam" id="2.30.42.10:FF:000008">
    <property type="entry name" value="microtubule-associated serine/threonine-protein kinase 4 isoform X2"/>
    <property type="match status" value="1"/>
</dbReference>
<reference evidence="19" key="3">
    <citation type="submission" date="2025-09" db="UniProtKB">
        <authorList>
            <consortium name="Ensembl"/>
        </authorList>
    </citation>
    <scope>IDENTIFICATION</scope>
</reference>
<dbReference type="InterPro" id="IPR000719">
    <property type="entry name" value="Prot_kinase_dom"/>
</dbReference>
<evidence type="ECO:0000256" key="6">
    <source>
        <dbReference type="ARBA" id="ARBA00022527"/>
    </source>
</evidence>
<dbReference type="Gene3D" id="2.30.42.10">
    <property type="match status" value="1"/>
</dbReference>
<feature type="region of interest" description="Disordered" evidence="15">
    <location>
        <begin position="1017"/>
        <end position="1123"/>
    </location>
</feature>
<dbReference type="Pfam" id="PF17820">
    <property type="entry name" value="PDZ_6"/>
    <property type="match status" value="1"/>
</dbReference>
<dbReference type="SUPFAM" id="SSF50156">
    <property type="entry name" value="PDZ domain-like"/>
    <property type="match status" value="1"/>
</dbReference>
<dbReference type="PROSITE" id="PS00108">
    <property type="entry name" value="PROTEIN_KINASE_ST"/>
    <property type="match status" value="1"/>
</dbReference>
<dbReference type="Proteomes" id="UP000005207">
    <property type="component" value="Linkage group LG18"/>
</dbReference>
<evidence type="ECO:0000259" key="17">
    <source>
        <dbReference type="PROSITE" id="PS50106"/>
    </source>
</evidence>
<dbReference type="FunFam" id="3.30.200.20:FF:000457">
    <property type="entry name" value="Microtubule-associated serine/threonine-protein kinase"/>
    <property type="match status" value="1"/>
</dbReference>
<dbReference type="PROSITE" id="PS51285">
    <property type="entry name" value="AGC_KINASE_CTER"/>
    <property type="match status" value="1"/>
</dbReference>
<dbReference type="InterPro" id="IPR050236">
    <property type="entry name" value="Ser_Thr_kinase_AGC"/>
</dbReference>
<evidence type="ECO:0000256" key="10">
    <source>
        <dbReference type="ARBA" id="ARBA00022777"/>
    </source>
</evidence>
<feature type="domain" description="Protein kinase" evidence="16">
    <location>
        <begin position="366"/>
        <end position="640"/>
    </location>
</feature>
<dbReference type="InterPro" id="IPR015022">
    <property type="entry name" value="MAST_pre-PK_dom"/>
</dbReference>
<dbReference type="InterPro" id="IPR041489">
    <property type="entry name" value="PDZ_6"/>
</dbReference>
<feature type="region of interest" description="Disordered" evidence="15">
    <location>
        <begin position="142"/>
        <end position="162"/>
    </location>
</feature>
<proteinExistence type="inferred from homology"/>
<feature type="compositionally biased region" description="Pro residues" evidence="15">
    <location>
        <begin position="1144"/>
        <end position="1156"/>
    </location>
</feature>
<dbReference type="InterPro" id="IPR036034">
    <property type="entry name" value="PDZ_sf"/>
</dbReference>
<comment type="catalytic activity">
    <reaction evidence="14">
        <text>L-seryl-[protein] + ATP = O-phospho-L-seryl-[protein] + ADP + H(+)</text>
        <dbReference type="Rhea" id="RHEA:17989"/>
        <dbReference type="Rhea" id="RHEA-COMP:9863"/>
        <dbReference type="Rhea" id="RHEA-COMP:11604"/>
        <dbReference type="ChEBI" id="CHEBI:15378"/>
        <dbReference type="ChEBI" id="CHEBI:29999"/>
        <dbReference type="ChEBI" id="CHEBI:30616"/>
        <dbReference type="ChEBI" id="CHEBI:83421"/>
        <dbReference type="ChEBI" id="CHEBI:456216"/>
        <dbReference type="EC" id="2.7.11.1"/>
    </reaction>
</comment>
<dbReference type="OMA" id="MHIFFLG"/>
<evidence type="ECO:0000256" key="1">
    <source>
        <dbReference type="ARBA" id="ARBA00001946"/>
    </source>
</evidence>
<name>A0A669BTL2_ORENI</name>
<dbReference type="PROSITE" id="PS50106">
    <property type="entry name" value="PDZ"/>
    <property type="match status" value="1"/>
</dbReference>
<evidence type="ECO:0000256" key="11">
    <source>
        <dbReference type="ARBA" id="ARBA00022840"/>
    </source>
</evidence>
<dbReference type="Gene3D" id="3.30.200.20">
    <property type="entry name" value="Phosphorylase Kinase, domain 1"/>
    <property type="match status" value="1"/>
</dbReference>
<dbReference type="SMART" id="SM00228">
    <property type="entry name" value="PDZ"/>
    <property type="match status" value="1"/>
</dbReference>
<dbReference type="GO" id="GO:0035556">
    <property type="term" value="P:intracellular signal transduction"/>
    <property type="evidence" value="ECO:0007669"/>
    <property type="project" value="TreeGrafter"/>
</dbReference>
<evidence type="ECO:0000256" key="4">
    <source>
        <dbReference type="ARBA" id="ARBA00012513"/>
    </source>
</evidence>
<evidence type="ECO:0000256" key="8">
    <source>
        <dbReference type="ARBA" id="ARBA00022679"/>
    </source>
</evidence>
<dbReference type="Gene3D" id="1.10.510.10">
    <property type="entry name" value="Transferase(Phosphotransferase) domain 1"/>
    <property type="match status" value="1"/>
</dbReference>
<gene>
    <name evidence="19" type="primary">mast3a</name>
</gene>
<dbReference type="Pfam" id="PF00069">
    <property type="entry name" value="Pkinase"/>
    <property type="match status" value="1"/>
</dbReference>
<dbReference type="SMART" id="SM00220">
    <property type="entry name" value="S_TKc"/>
    <property type="match status" value="1"/>
</dbReference>
<comment type="cofactor">
    <cofactor evidence="1">
        <name>Mg(2+)</name>
        <dbReference type="ChEBI" id="CHEBI:18420"/>
    </cofactor>
</comment>
<feature type="compositionally biased region" description="Basic and acidic residues" evidence="15">
    <location>
        <begin position="749"/>
        <end position="765"/>
    </location>
</feature>
<dbReference type="GO" id="GO:0005524">
    <property type="term" value="F:ATP binding"/>
    <property type="evidence" value="ECO:0007669"/>
    <property type="project" value="UniProtKB-KW"/>
</dbReference>
<keyword evidence="6" id="KW-0723">Serine/threonine-protein kinase</keyword>
<evidence type="ECO:0000256" key="2">
    <source>
        <dbReference type="ARBA" id="ARBA00004496"/>
    </source>
</evidence>
<feature type="domain" description="AGC-kinase C-terminal" evidence="18">
    <location>
        <begin position="641"/>
        <end position="712"/>
    </location>
</feature>
<dbReference type="PROSITE" id="PS50011">
    <property type="entry name" value="PROTEIN_KINASE_DOM"/>
    <property type="match status" value="1"/>
</dbReference>
<keyword evidence="9" id="KW-0547">Nucleotide-binding</keyword>
<dbReference type="Gene3D" id="1.20.1480.20">
    <property type="entry name" value="MAST3 pre-PK domain-like"/>
    <property type="match status" value="1"/>
</dbReference>
<comment type="subcellular location">
    <subcellularLocation>
        <location evidence="2">Cytoplasm</location>
    </subcellularLocation>
</comment>
<comment type="similarity">
    <text evidence="3">Belongs to the protein kinase superfamily. AGC Ser/Thr protein kinase family.</text>
</comment>
<dbReference type="GO" id="GO:0004674">
    <property type="term" value="F:protein serine/threonine kinase activity"/>
    <property type="evidence" value="ECO:0007669"/>
    <property type="project" value="UniProtKB-KW"/>
</dbReference>
<feature type="compositionally biased region" description="Polar residues" evidence="15">
    <location>
        <begin position="1263"/>
        <end position="1285"/>
    </location>
</feature>
<dbReference type="SMART" id="SM00133">
    <property type="entry name" value="S_TK_X"/>
    <property type="match status" value="1"/>
</dbReference>
<evidence type="ECO:0000256" key="3">
    <source>
        <dbReference type="ARBA" id="ARBA00009903"/>
    </source>
</evidence>
<dbReference type="InterPro" id="IPR023142">
    <property type="entry name" value="MAST_pre-PK_dom_sf"/>
</dbReference>
<feature type="region of interest" description="Disordered" evidence="15">
    <location>
        <begin position="828"/>
        <end position="911"/>
    </location>
</feature>
<dbReference type="Pfam" id="PF08926">
    <property type="entry name" value="DUF1908"/>
    <property type="match status" value="1"/>
</dbReference>
<keyword evidence="5" id="KW-0963">Cytoplasm</keyword>
<dbReference type="InParanoid" id="A0A669BTL2"/>
<dbReference type="FunFam" id="1.20.1480.20:FF:000001">
    <property type="entry name" value="microtubule-associated serine/threonine-protein kinase 4 isoform X1"/>
    <property type="match status" value="1"/>
</dbReference>
<feature type="compositionally biased region" description="Low complexity" evidence="15">
    <location>
        <begin position="714"/>
        <end position="727"/>
    </location>
</feature>
<evidence type="ECO:0000313" key="19">
    <source>
        <dbReference type="Ensembl" id="ENSONIP00000039079.1"/>
    </source>
</evidence>
<organism evidence="19 20">
    <name type="scientific">Oreochromis niloticus</name>
    <name type="common">Nile tilapia</name>
    <name type="synonym">Tilapia nilotica</name>
    <dbReference type="NCBI Taxonomy" id="8128"/>
    <lineage>
        <taxon>Eukaryota</taxon>
        <taxon>Metazoa</taxon>
        <taxon>Chordata</taxon>
        <taxon>Craniata</taxon>
        <taxon>Vertebrata</taxon>
        <taxon>Euteleostomi</taxon>
        <taxon>Actinopterygii</taxon>
        <taxon>Neopterygii</taxon>
        <taxon>Teleostei</taxon>
        <taxon>Neoteleostei</taxon>
        <taxon>Acanthomorphata</taxon>
        <taxon>Ovalentaria</taxon>
        <taxon>Cichlomorphae</taxon>
        <taxon>Cichliformes</taxon>
        <taxon>Cichlidae</taxon>
        <taxon>African cichlids</taxon>
        <taxon>Pseudocrenilabrinae</taxon>
        <taxon>Oreochromini</taxon>
        <taxon>Oreochromis</taxon>
    </lineage>
</organism>
<keyword evidence="12" id="KW-0460">Magnesium</keyword>
<dbReference type="InterPro" id="IPR011009">
    <property type="entry name" value="Kinase-like_dom_sf"/>
</dbReference>
<feature type="compositionally biased region" description="Low complexity" evidence="15">
    <location>
        <begin position="1060"/>
        <end position="1118"/>
    </location>
</feature>
<feature type="compositionally biased region" description="Basic and acidic residues" evidence="15">
    <location>
        <begin position="728"/>
        <end position="741"/>
    </location>
</feature>
<keyword evidence="11" id="KW-0067">ATP-binding</keyword>
<dbReference type="GO" id="GO:0005737">
    <property type="term" value="C:cytoplasm"/>
    <property type="evidence" value="ECO:0007669"/>
    <property type="project" value="UniProtKB-SubCell"/>
</dbReference>
<dbReference type="PANTHER" id="PTHR24356:SF140">
    <property type="entry name" value="MICROTUBULE-ASSOCIATED SERINE_THREONINE-PROTEIN KINASE 3"/>
    <property type="match status" value="1"/>
</dbReference>
<reference evidence="20" key="1">
    <citation type="submission" date="2012-01" db="EMBL/GenBank/DDBJ databases">
        <title>The Genome Sequence of Oreochromis niloticus (Nile Tilapia).</title>
        <authorList>
            <consortium name="Broad Institute Genome Assembly Team"/>
            <consortium name="Broad Institute Sequencing Platform"/>
            <person name="Di Palma F."/>
            <person name="Johnson J."/>
            <person name="Lander E.S."/>
            <person name="Lindblad-Toh K."/>
        </authorList>
    </citation>
    <scope>NUCLEOTIDE SEQUENCE [LARGE SCALE GENOMIC DNA]</scope>
</reference>
<evidence type="ECO:0000259" key="16">
    <source>
        <dbReference type="PROSITE" id="PS50011"/>
    </source>
</evidence>
<dbReference type="InterPro" id="IPR008271">
    <property type="entry name" value="Ser/Thr_kinase_AS"/>
</dbReference>
<protein>
    <recommendedName>
        <fullName evidence="4">non-specific serine/threonine protein kinase</fullName>
        <ecNumber evidence="4">2.7.11.1</ecNumber>
    </recommendedName>
</protein>
<dbReference type="PANTHER" id="PTHR24356">
    <property type="entry name" value="SERINE/THREONINE-PROTEIN KINASE"/>
    <property type="match status" value="1"/>
</dbReference>